<dbReference type="HOGENOM" id="CLU_1896008_0_0_1"/>
<protein>
    <submittedName>
        <fullName evidence="2">Uncharacterized protein</fullName>
    </submittedName>
</protein>
<proteinExistence type="predicted"/>
<dbReference type="EMBL" id="KB445569">
    <property type="protein sequence ID" value="EMD97587.1"/>
    <property type="molecule type" value="Genomic_DNA"/>
</dbReference>
<gene>
    <name evidence="1" type="ORF">COCHEDRAFT_1122596</name>
    <name evidence="2" type="ORF">COCHEDRAFT_1164670</name>
</gene>
<evidence type="ECO:0000313" key="2">
    <source>
        <dbReference type="EMBL" id="EMD97587.1"/>
    </source>
</evidence>
<reference evidence="3" key="3">
    <citation type="journal article" date="2013" name="PLoS Genet.">
        <title>Comparative genome structure, secondary metabolite, and effector coding capacity across Cochliobolus pathogens.</title>
        <authorList>
            <person name="Condon B.J."/>
            <person name="Leng Y."/>
            <person name="Wu D."/>
            <person name="Bushley K.E."/>
            <person name="Ohm R.A."/>
            <person name="Otillar R."/>
            <person name="Martin J."/>
            <person name="Schackwitz W."/>
            <person name="Grimwood J."/>
            <person name="MohdZainudin N."/>
            <person name="Xue C."/>
            <person name="Wang R."/>
            <person name="Manning V.A."/>
            <person name="Dhillon B."/>
            <person name="Tu Z.J."/>
            <person name="Steffenson B.J."/>
            <person name="Salamov A."/>
            <person name="Sun H."/>
            <person name="Lowry S."/>
            <person name="LaButti K."/>
            <person name="Han J."/>
            <person name="Copeland A."/>
            <person name="Lindquist E."/>
            <person name="Barry K."/>
            <person name="Schmutz J."/>
            <person name="Baker S.E."/>
            <person name="Ciuffetti L.M."/>
            <person name="Grigoriev I.V."/>
            <person name="Zhong S."/>
            <person name="Turgeon B.G."/>
        </authorList>
    </citation>
    <scope>NUCLEOTIDE SEQUENCE [LARGE SCALE GENOMIC DNA]</scope>
    <source>
        <strain evidence="3">C5 / ATCC 48332 / race O</strain>
    </source>
</reference>
<keyword evidence="3" id="KW-1185">Reference proteome</keyword>
<sequence length="134" mass="15041">MQSIQELQLTTELDQMISSLRDGRLDTYARGVSITSPSYATFNIDRHTTIRGYIEKICNDKVAHTFGAVLATGTTEFRGPYSYIIIFADQIDNPQFEVGGKPIKNARIFQSHDVLPVVVRSGRVVVLVFAFQRT</sequence>
<dbReference type="AlphaFoldDB" id="M2VC69"/>
<dbReference type="EMBL" id="KB445569">
    <property type="protein sequence ID" value="EMD96390.1"/>
    <property type="molecule type" value="Genomic_DNA"/>
</dbReference>
<evidence type="ECO:0000313" key="3">
    <source>
        <dbReference type="Proteomes" id="UP000016936"/>
    </source>
</evidence>
<evidence type="ECO:0000313" key="1">
    <source>
        <dbReference type="EMBL" id="EMD96390.1"/>
    </source>
</evidence>
<name>M2VC69_COCH5</name>
<accession>M2VC69</accession>
<dbReference type="Proteomes" id="UP000016936">
    <property type="component" value="Unassembled WGS sequence"/>
</dbReference>
<reference evidence="2" key="2">
    <citation type="submission" date="2012-06" db="EMBL/GenBank/DDBJ databases">
        <title>Comparative genome structure, secondary metabolite and effector coding capacity across Cochliobolus pathogens.</title>
        <authorList>
            <consortium name="US DOE Joint Genome Institute (JGI-PGF)"/>
            <person name="Condon B.J."/>
            <person name="Leng Y."/>
            <person name="Wu D."/>
            <person name="Bushley K.E."/>
            <person name="Ohm R.A."/>
            <person name="Otillar R."/>
            <person name="Martin J."/>
            <person name="Schackwitz W."/>
            <person name="Grimwood J."/>
            <person name="MohdZainudin N."/>
            <person name="Xue C."/>
            <person name="Wang R."/>
            <person name="Dhillon B."/>
            <person name="Tu Z.J."/>
            <person name="Steffenson B.J."/>
            <person name="Salamov A."/>
            <person name="Sun H."/>
            <person name="Lowry S."/>
            <person name="LaButti K."/>
            <person name="Han J."/>
            <person name="Copeland A."/>
            <person name="Lindquist E."/>
            <person name="Lucas S."/>
            <person name="Barry K."/>
            <person name="Schmutz J."/>
            <person name="Baker S."/>
            <person name="Grigoriev I.V."/>
            <person name="Zhong S."/>
            <person name="Turgeon B.G."/>
        </authorList>
    </citation>
    <scope>NUCLEOTIDE SEQUENCE</scope>
    <source>
        <strain evidence="2">C5</strain>
    </source>
</reference>
<organism evidence="2 3">
    <name type="scientific">Cochliobolus heterostrophus (strain C5 / ATCC 48332 / race O)</name>
    <name type="common">Southern corn leaf blight fungus</name>
    <name type="synonym">Bipolaris maydis</name>
    <dbReference type="NCBI Taxonomy" id="701091"/>
    <lineage>
        <taxon>Eukaryota</taxon>
        <taxon>Fungi</taxon>
        <taxon>Dikarya</taxon>
        <taxon>Ascomycota</taxon>
        <taxon>Pezizomycotina</taxon>
        <taxon>Dothideomycetes</taxon>
        <taxon>Pleosporomycetidae</taxon>
        <taxon>Pleosporales</taxon>
        <taxon>Pleosporineae</taxon>
        <taxon>Pleosporaceae</taxon>
        <taxon>Bipolaris</taxon>
    </lineage>
</organism>
<reference evidence="2 3" key="1">
    <citation type="journal article" date="2012" name="PLoS Pathog.">
        <title>Diverse lifestyles and strategies of plant pathogenesis encoded in the genomes of eighteen Dothideomycetes fungi.</title>
        <authorList>
            <person name="Ohm R.A."/>
            <person name="Feau N."/>
            <person name="Henrissat B."/>
            <person name="Schoch C.L."/>
            <person name="Horwitz B.A."/>
            <person name="Barry K.W."/>
            <person name="Condon B.J."/>
            <person name="Copeland A.C."/>
            <person name="Dhillon B."/>
            <person name="Glaser F."/>
            <person name="Hesse C.N."/>
            <person name="Kosti I."/>
            <person name="LaButti K."/>
            <person name="Lindquist E.A."/>
            <person name="Lucas S."/>
            <person name="Salamov A.A."/>
            <person name="Bradshaw R.E."/>
            <person name="Ciuffetti L."/>
            <person name="Hamelin R.C."/>
            <person name="Kema G.H.J."/>
            <person name="Lawrence C."/>
            <person name="Scott J.A."/>
            <person name="Spatafora J.W."/>
            <person name="Turgeon B.G."/>
            <person name="de Wit P.J.G.M."/>
            <person name="Zhong S."/>
            <person name="Goodwin S.B."/>
            <person name="Grigoriev I.V."/>
        </authorList>
    </citation>
    <scope>NUCLEOTIDE SEQUENCE [LARGE SCALE GENOMIC DNA]</scope>
    <source>
        <strain evidence="2">C5</strain>
        <strain evidence="3">C5 / ATCC 48332 / race O</strain>
    </source>
</reference>